<dbReference type="AlphaFoldDB" id="A0A562VGL8"/>
<feature type="region of interest" description="Disordered" evidence="1">
    <location>
        <begin position="131"/>
        <end position="167"/>
    </location>
</feature>
<feature type="compositionally biased region" description="Acidic residues" evidence="1">
    <location>
        <begin position="143"/>
        <end position="158"/>
    </location>
</feature>
<sequence length="294" mass="32429">MTVTVSLKISAAAAGLLQPTADRQDKLRAARGEFLLTPADQATVLLYLCHDRDSDLQRTALQTVGALTPEQLAIMFAEEDLHPRVVDLLARRCELTEDLVALLLNHPRLAPATGEFLGERYPAWTVAEDSPAEVANGEGTGDASEDSDAEEPVEEDEEYQSKYQQAQAMGTGDKIKMALTGDKEWRSIFLKDANKLVSSAVIKNPRMTDAEVLTVCKSTVQNDEIIRLICANKEWVKNYQIRKALVENHKTPLPAALRFLSTLGEKDLAFLAKSKNISSVIATQARRLLLNKKT</sequence>
<comment type="caution">
    <text evidence="2">The sequence shown here is derived from an EMBL/GenBank/DDBJ whole genome shotgun (WGS) entry which is preliminary data.</text>
</comment>
<dbReference type="EMBL" id="VLLN01000023">
    <property type="protein sequence ID" value="TWJ17063.1"/>
    <property type="molecule type" value="Genomic_DNA"/>
</dbReference>
<evidence type="ECO:0000256" key="1">
    <source>
        <dbReference type="SAM" id="MobiDB-lite"/>
    </source>
</evidence>
<protein>
    <submittedName>
        <fullName evidence="2">Uncharacterized protein</fullName>
    </submittedName>
</protein>
<keyword evidence="3" id="KW-1185">Reference proteome</keyword>
<accession>A0A562VGL8</accession>
<evidence type="ECO:0000313" key="3">
    <source>
        <dbReference type="Proteomes" id="UP000319449"/>
    </source>
</evidence>
<name>A0A562VGL8_9BACT</name>
<dbReference type="Proteomes" id="UP000319449">
    <property type="component" value="Unassembled WGS sequence"/>
</dbReference>
<gene>
    <name evidence="2" type="ORF">JN12_03175</name>
</gene>
<proteinExistence type="predicted"/>
<reference evidence="2 3" key="1">
    <citation type="submission" date="2019-07" db="EMBL/GenBank/DDBJ databases">
        <title>Genomic Encyclopedia of Archaeal and Bacterial Type Strains, Phase II (KMG-II): from individual species to whole genera.</title>
        <authorList>
            <person name="Goeker M."/>
        </authorList>
    </citation>
    <scope>NUCLEOTIDE SEQUENCE [LARGE SCALE GENOMIC DNA]</scope>
    <source>
        <strain evidence="2 3">ATCC BAA-1139</strain>
    </source>
</reference>
<dbReference type="RefSeq" id="WP_211360563.1">
    <property type="nucleotide sequence ID" value="NZ_VLLN01000023.1"/>
</dbReference>
<evidence type="ECO:0000313" key="2">
    <source>
        <dbReference type="EMBL" id="TWJ17063.1"/>
    </source>
</evidence>
<organism evidence="2 3">
    <name type="scientific">Geobacter argillaceus</name>
    <dbReference type="NCBI Taxonomy" id="345631"/>
    <lineage>
        <taxon>Bacteria</taxon>
        <taxon>Pseudomonadati</taxon>
        <taxon>Thermodesulfobacteriota</taxon>
        <taxon>Desulfuromonadia</taxon>
        <taxon>Geobacterales</taxon>
        <taxon>Geobacteraceae</taxon>
        <taxon>Geobacter</taxon>
    </lineage>
</organism>